<dbReference type="Pfam" id="PF02892">
    <property type="entry name" value="zf-BED"/>
    <property type="match status" value="2"/>
</dbReference>
<dbReference type="Proteomes" id="UP001428341">
    <property type="component" value="Unassembled WGS sequence"/>
</dbReference>
<dbReference type="AlphaFoldDB" id="A0AAP0QRQ9"/>
<organism evidence="13 14">
    <name type="scientific">Citrus x changshan-huyou</name>
    <dbReference type="NCBI Taxonomy" id="2935761"/>
    <lineage>
        <taxon>Eukaryota</taxon>
        <taxon>Viridiplantae</taxon>
        <taxon>Streptophyta</taxon>
        <taxon>Embryophyta</taxon>
        <taxon>Tracheophyta</taxon>
        <taxon>Spermatophyta</taxon>
        <taxon>Magnoliopsida</taxon>
        <taxon>eudicotyledons</taxon>
        <taxon>Gunneridae</taxon>
        <taxon>Pentapetalae</taxon>
        <taxon>rosids</taxon>
        <taxon>malvids</taxon>
        <taxon>Sapindales</taxon>
        <taxon>Rutaceae</taxon>
        <taxon>Aurantioideae</taxon>
        <taxon>Citrus</taxon>
    </lineage>
</organism>
<keyword evidence="7" id="KW-0238">DNA-binding</keyword>
<keyword evidence="5" id="KW-0862">Zinc</keyword>
<dbReference type="Pfam" id="PF14372">
    <property type="entry name" value="hAT-like_RNase-H"/>
    <property type="match status" value="2"/>
</dbReference>
<dbReference type="InterPro" id="IPR008906">
    <property type="entry name" value="HATC_C_dom"/>
</dbReference>
<evidence type="ECO:0000256" key="2">
    <source>
        <dbReference type="ARBA" id="ARBA00011738"/>
    </source>
</evidence>
<evidence type="ECO:0000256" key="10">
    <source>
        <dbReference type="PROSITE-ProRule" id="PRU00027"/>
    </source>
</evidence>
<sequence length="1106" mass="126711">MEGDPNVGSSSSSAIKKRKKPSPVWNEMIKYIDADGKLKAECKHCKKAFDADSKKGTTHLNNHLQRCPANNNKRKSGSDGRDGDDQHQSLSPSIKTKELASLIKENSVFDLIEHFSGTERDARDEDLDPWVLNWRKDEILQLYQEKKEKLCQFLNNLSCRFTLQLVCRYTGCVLEVNYIDDSWERQSKIISFWHCPRDRIKNLTEAVKQSCMDWKIDTNKCSLVLSLRIDTADGLDNEIGKMESLFRQRRSLPFARCLLNTNDLWQFVYSVLKSEDYVGDGIRSLKECAAYVQNKSTSDKLIQLDSAVKEAISVLENGPSLGVSFYYFRNAVNLKEVFSALEQFDSEFRSINLSKQKWDEVTATFEHLKFLNDVIDSFLWWEGEIPIIVDLPYVHKILKDRCNHTIEDCLFCQKVMKGAIDLFLSKNYSVRVIAVILDPRLKMDGVQLHYKKIYGRDADRYIEKVNKDFRDVYDAYAATDSNSSKSYPMLDATSSPKSELDLYMKELKIPAVQQLDILAWWRGNAPFYPTLARMARDYLALEEPFNDEFDEGDFNGTGGDVPRVSVGGGGGGPAAAMMAVDPNVGSSSSSAIKKRKKPSEVWDEMRRYKDGAGNVKAECKHCKKTFDGSSKKGTTHLKNHLERCPANPKRKSGSDGRDRDDQHQSLSASIKTKELASLIKEKSVRGLIKHFSGTEGDTSDEDLDPWVLNSRNDEILQLYQEEKEKLCQFLNNLSCRFTLQLVCRNRGMDRVSLLEVNYIDDSWEQQSKIISFWHCPRENLTEAVEKSCMDWKIDKNICSLVLSLEIDTADDQDNEIGKMESLFSQRRSLPFAGCLLDTYYLWQYVDSVLRSEDYVGDGIRSLKECAAYVHNQLKWDEVTATFEHLKFLKDVEKSFLRKAGDIPIIVDLPYVHKILKDRRNHTIEDCLFCQKVMKGAIDLFLSKHYSVRVIAVILDPRLKMDGVRLHYKEIYGSDADRYIEKVNKDFRDVYDAYAPPDSSSSKSYEMLDATSSPKSELDLYMKELKVPAVKQFNILAWWRGNAPFYPNLARMARDYLALEEPFADDAAEGVWSDLVDDVDDIDEFREIPEIITPLLSLKGILRSAEN</sequence>
<keyword evidence="14" id="KW-1185">Reference proteome</keyword>
<evidence type="ECO:0000313" key="13">
    <source>
        <dbReference type="EMBL" id="KAK9200947.1"/>
    </source>
</evidence>
<evidence type="ECO:0000259" key="12">
    <source>
        <dbReference type="PROSITE" id="PS50808"/>
    </source>
</evidence>
<feature type="compositionally biased region" description="Basic and acidic residues" evidence="11">
    <location>
        <begin position="76"/>
        <end position="87"/>
    </location>
</feature>
<evidence type="ECO:0000256" key="3">
    <source>
        <dbReference type="ARBA" id="ARBA00022723"/>
    </source>
</evidence>
<evidence type="ECO:0000256" key="4">
    <source>
        <dbReference type="ARBA" id="ARBA00022771"/>
    </source>
</evidence>
<dbReference type="SUPFAM" id="SSF53098">
    <property type="entry name" value="Ribonuclease H-like"/>
    <property type="match status" value="2"/>
</dbReference>
<dbReference type="InterPro" id="IPR036236">
    <property type="entry name" value="Znf_C2H2_sf"/>
</dbReference>
<dbReference type="GO" id="GO:0005634">
    <property type="term" value="C:nucleus"/>
    <property type="evidence" value="ECO:0007669"/>
    <property type="project" value="UniProtKB-SubCell"/>
</dbReference>
<dbReference type="Pfam" id="PF05699">
    <property type="entry name" value="Dimer_Tnp_hAT"/>
    <property type="match status" value="2"/>
</dbReference>
<feature type="domain" description="BED-type" evidence="12">
    <location>
        <begin position="596"/>
        <end position="651"/>
    </location>
</feature>
<accession>A0AAP0QRQ9</accession>
<dbReference type="InterPro" id="IPR003656">
    <property type="entry name" value="Znf_BED"/>
</dbReference>
<keyword evidence="6" id="KW-0805">Transcription regulation</keyword>
<evidence type="ECO:0000256" key="6">
    <source>
        <dbReference type="ARBA" id="ARBA00023015"/>
    </source>
</evidence>
<feature type="compositionally biased region" description="Basic and acidic residues" evidence="11">
    <location>
        <begin position="652"/>
        <end position="663"/>
    </location>
</feature>
<evidence type="ECO:0000256" key="8">
    <source>
        <dbReference type="ARBA" id="ARBA00023163"/>
    </source>
</evidence>
<evidence type="ECO:0000256" key="9">
    <source>
        <dbReference type="ARBA" id="ARBA00023242"/>
    </source>
</evidence>
<feature type="region of interest" description="Disordered" evidence="11">
    <location>
        <begin position="53"/>
        <end position="92"/>
    </location>
</feature>
<keyword evidence="9" id="KW-0539">Nucleus</keyword>
<evidence type="ECO:0000256" key="5">
    <source>
        <dbReference type="ARBA" id="ARBA00022833"/>
    </source>
</evidence>
<evidence type="ECO:0000313" key="14">
    <source>
        <dbReference type="Proteomes" id="UP001428341"/>
    </source>
</evidence>
<protein>
    <recommendedName>
        <fullName evidence="12">BED-type domain-containing protein</fullName>
    </recommendedName>
</protein>
<feature type="region of interest" description="Disordered" evidence="11">
    <location>
        <begin position="628"/>
        <end position="667"/>
    </location>
</feature>
<dbReference type="InterPro" id="IPR052035">
    <property type="entry name" value="ZnF_BED_domain_contain"/>
</dbReference>
<feature type="compositionally biased region" description="Polar residues" evidence="11">
    <location>
        <begin position="58"/>
        <end position="71"/>
    </location>
</feature>
<comment type="caution">
    <text evidence="13">The sequence shown here is derived from an EMBL/GenBank/DDBJ whole genome shotgun (WGS) entry which is preliminary data.</text>
</comment>
<keyword evidence="4 10" id="KW-0863">Zinc-finger</keyword>
<dbReference type="InterPro" id="IPR025525">
    <property type="entry name" value="hAT-like_transposase_RNase-H"/>
</dbReference>
<dbReference type="GO" id="GO:0003677">
    <property type="term" value="F:DNA binding"/>
    <property type="evidence" value="ECO:0007669"/>
    <property type="project" value="UniProtKB-KW"/>
</dbReference>
<dbReference type="EMBL" id="JBCGBO010000005">
    <property type="protein sequence ID" value="KAK9200947.1"/>
    <property type="molecule type" value="Genomic_DNA"/>
</dbReference>
<dbReference type="GO" id="GO:0046983">
    <property type="term" value="F:protein dimerization activity"/>
    <property type="evidence" value="ECO:0007669"/>
    <property type="project" value="InterPro"/>
</dbReference>
<feature type="domain" description="BED-type" evidence="12">
    <location>
        <begin position="19"/>
        <end position="74"/>
    </location>
</feature>
<comment type="subunit">
    <text evidence="2">Homodimer.</text>
</comment>
<dbReference type="PANTHER" id="PTHR46481">
    <property type="entry name" value="ZINC FINGER BED DOMAIN-CONTAINING PROTEIN 4"/>
    <property type="match status" value="1"/>
</dbReference>
<dbReference type="InterPro" id="IPR012337">
    <property type="entry name" value="RNaseH-like_sf"/>
</dbReference>
<evidence type="ECO:0000256" key="1">
    <source>
        <dbReference type="ARBA" id="ARBA00004123"/>
    </source>
</evidence>
<name>A0AAP0QRQ9_9ROSI</name>
<reference evidence="13 14" key="1">
    <citation type="submission" date="2024-05" db="EMBL/GenBank/DDBJ databases">
        <title>Haplotype-resolved chromosome-level genome assembly of Huyou (Citrus changshanensis).</title>
        <authorList>
            <person name="Miao C."/>
            <person name="Chen W."/>
            <person name="Wu Y."/>
            <person name="Wang L."/>
            <person name="Zhao S."/>
            <person name="Grierson D."/>
            <person name="Xu C."/>
            <person name="Chen K."/>
        </authorList>
    </citation>
    <scope>NUCLEOTIDE SEQUENCE [LARGE SCALE GENOMIC DNA]</scope>
    <source>
        <strain evidence="13">01-14</strain>
        <tissue evidence="13">Leaf</tissue>
    </source>
</reference>
<gene>
    <name evidence="13" type="ORF">WN944_016148</name>
</gene>
<dbReference type="SMART" id="SM00614">
    <property type="entry name" value="ZnF_BED"/>
    <property type="match status" value="2"/>
</dbReference>
<keyword evidence="3" id="KW-0479">Metal-binding</keyword>
<proteinExistence type="predicted"/>
<dbReference type="PROSITE" id="PS50808">
    <property type="entry name" value="ZF_BED"/>
    <property type="match status" value="2"/>
</dbReference>
<feature type="region of interest" description="Disordered" evidence="11">
    <location>
        <begin position="1"/>
        <end position="23"/>
    </location>
</feature>
<comment type="subcellular location">
    <subcellularLocation>
        <location evidence="1">Nucleus</location>
    </subcellularLocation>
</comment>
<dbReference type="GO" id="GO:0009791">
    <property type="term" value="P:post-embryonic development"/>
    <property type="evidence" value="ECO:0007669"/>
    <property type="project" value="UniProtKB-ARBA"/>
</dbReference>
<dbReference type="SUPFAM" id="SSF57667">
    <property type="entry name" value="beta-beta-alpha zinc fingers"/>
    <property type="match status" value="2"/>
</dbReference>
<dbReference type="GO" id="GO:0008270">
    <property type="term" value="F:zinc ion binding"/>
    <property type="evidence" value="ECO:0007669"/>
    <property type="project" value="UniProtKB-KW"/>
</dbReference>
<keyword evidence="8" id="KW-0804">Transcription</keyword>
<dbReference type="PANTHER" id="PTHR46481:SF10">
    <property type="entry name" value="ZINC FINGER BED DOMAIN-CONTAINING PROTEIN 39"/>
    <property type="match status" value="1"/>
</dbReference>
<evidence type="ECO:0000256" key="11">
    <source>
        <dbReference type="SAM" id="MobiDB-lite"/>
    </source>
</evidence>
<evidence type="ECO:0000256" key="7">
    <source>
        <dbReference type="ARBA" id="ARBA00023125"/>
    </source>
</evidence>